<protein>
    <recommendedName>
        <fullName evidence="6 15">Aspartokinase</fullName>
        <ecNumber evidence="5 15">2.7.2.4</ecNumber>
    </recommendedName>
</protein>
<dbReference type="UniPathway" id="UPA00050">
    <property type="reaction ID" value="UER00461"/>
</dbReference>
<evidence type="ECO:0000256" key="10">
    <source>
        <dbReference type="ARBA" id="ARBA00022777"/>
    </source>
</evidence>
<dbReference type="CDD" id="cd04913">
    <property type="entry name" value="ACT_AKii-LysC-BS-like_1"/>
    <property type="match status" value="1"/>
</dbReference>
<dbReference type="NCBIfam" id="NF005154">
    <property type="entry name" value="PRK06635.1-2"/>
    <property type="match status" value="1"/>
</dbReference>
<dbReference type="InterPro" id="IPR018042">
    <property type="entry name" value="Aspartate_kinase_CS"/>
</dbReference>
<feature type="binding site" evidence="14">
    <location>
        <begin position="7"/>
        <end position="10"/>
    </location>
    <ligand>
        <name>ATP</name>
        <dbReference type="ChEBI" id="CHEBI:30616"/>
    </ligand>
</feature>
<dbReference type="AlphaFoldDB" id="A0A6J4SLL7"/>
<keyword evidence="11 14" id="KW-0067">ATP-binding</keyword>
<dbReference type="UniPathway" id="UPA00051">
    <property type="reaction ID" value="UER00462"/>
</dbReference>
<dbReference type="Gene3D" id="3.30.2130.10">
    <property type="entry name" value="VC0802-like"/>
    <property type="match status" value="1"/>
</dbReference>
<dbReference type="EC" id="2.7.2.4" evidence="5 15"/>
<dbReference type="InterPro" id="IPR041740">
    <property type="entry name" value="AKii-LysC-BS"/>
</dbReference>
<evidence type="ECO:0000256" key="13">
    <source>
        <dbReference type="ARBA" id="ARBA00047872"/>
    </source>
</evidence>
<dbReference type="Pfam" id="PF01842">
    <property type="entry name" value="ACT"/>
    <property type="match status" value="1"/>
</dbReference>
<dbReference type="Pfam" id="PF00696">
    <property type="entry name" value="AA_kinase"/>
    <property type="match status" value="1"/>
</dbReference>
<dbReference type="InterPro" id="IPR036393">
    <property type="entry name" value="AceGlu_kinase-like_sf"/>
</dbReference>
<sequence>MARIVMKFGGTSMAGIERVRSVAERVRAERARGSEVAVVVSAMAGETDRLVQFCREASPLYDPREYDVVVASGEQVTSGLLAIALQAMGVPARSWLGWQLPIRTDDAHAAARIEGVDAAVLERAFASGEVAVIPGFQGVDAGGRIATLGRGGSDTSAVAIAAAVRAERCDIYTDVDGVYTTDPRIVPRARKLRAVTYEEMLELASVGAKVLQTRSVGLAMKERVRVQVLSSFGDGSGTMVVGEDELEEGVERQVITGVAYDKNEAKITLTDVPDRPGAVAGIFAPLAEASINVDMIVQNVAHDTGSTDVTFTVPASDLARSLDALGRNQEAIGYARLVHDTRVCKVSVVGVGMRSHAGVASTMFSALAQRGINILAIATSEIKVSVLIDEDFTELAVRVLHTAYGLDAEAA</sequence>
<feature type="binding site" evidence="14">
    <location>
        <position position="74"/>
    </location>
    <ligand>
        <name>substrate</name>
    </ligand>
</feature>
<dbReference type="UniPathway" id="UPA00034">
    <property type="reaction ID" value="UER00015"/>
</dbReference>
<evidence type="ECO:0000256" key="3">
    <source>
        <dbReference type="ARBA" id="ARBA00005139"/>
    </source>
</evidence>
<dbReference type="InterPro" id="IPR054352">
    <property type="entry name" value="ACT_Aspartokinase"/>
</dbReference>
<dbReference type="FunFam" id="3.30.2130.10:FF:000002">
    <property type="entry name" value="Aspartokinase"/>
    <property type="match status" value="1"/>
</dbReference>
<evidence type="ECO:0000256" key="1">
    <source>
        <dbReference type="ARBA" id="ARBA00004766"/>
    </source>
</evidence>
<evidence type="ECO:0000256" key="2">
    <source>
        <dbReference type="ARBA" id="ARBA00004986"/>
    </source>
</evidence>
<dbReference type="PROSITE" id="PS00324">
    <property type="entry name" value="ASPARTOKINASE"/>
    <property type="match status" value="1"/>
</dbReference>
<dbReference type="GO" id="GO:0004072">
    <property type="term" value="F:aspartate kinase activity"/>
    <property type="evidence" value="ECO:0007669"/>
    <property type="project" value="UniProtKB-EC"/>
</dbReference>
<dbReference type="GO" id="GO:0009089">
    <property type="term" value="P:lysine biosynthetic process via diaminopimelate"/>
    <property type="evidence" value="ECO:0007669"/>
    <property type="project" value="UniProtKB-UniPathway"/>
</dbReference>
<keyword evidence="12" id="KW-0457">Lysine biosynthesis</keyword>
<comment type="pathway">
    <text evidence="1 16">Amino-acid biosynthesis; L-lysine biosynthesis via DAP pathway; (S)-tetrahydrodipicolinate from L-aspartate: step 1/4.</text>
</comment>
<dbReference type="Pfam" id="PF22468">
    <property type="entry name" value="ACT_9"/>
    <property type="match status" value="1"/>
</dbReference>
<gene>
    <name evidence="18" type="ORF">AVDCRST_MAG39-1458</name>
</gene>
<dbReference type="FunFam" id="3.40.1160.10:FF:000002">
    <property type="entry name" value="Aspartokinase"/>
    <property type="match status" value="1"/>
</dbReference>
<accession>A0A6J4SLL7</accession>
<dbReference type="GO" id="GO:0005524">
    <property type="term" value="F:ATP binding"/>
    <property type="evidence" value="ECO:0007669"/>
    <property type="project" value="UniProtKB-KW"/>
</dbReference>
<dbReference type="SUPFAM" id="SSF53633">
    <property type="entry name" value="Carbamate kinase-like"/>
    <property type="match status" value="1"/>
</dbReference>
<comment type="similarity">
    <text evidence="4 15">Belongs to the aspartokinase family.</text>
</comment>
<dbReference type="PANTHER" id="PTHR21499">
    <property type="entry name" value="ASPARTATE KINASE"/>
    <property type="match status" value="1"/>
</dbReference>
<evidence type="ECO:0000256" key="7">
    <source>
        <dbReference type="ARBA" id="ARBA00022605"/>
    </source>
</evidence>
<dbReference type="InterPro" id="IPR002912">
    <property type="entry name" value="ACT_dom"/>
</dbReference>
<evidence type="ECO:0000256" key="15">
    <source>
        <dbReference type="RuleBase" id="RU003448"/>
    </source>
</evidence>
<evidence type="ECO:0000256" key="4">
    <source>
        <dbReference type="ARBA" id="ARBA00010122"/>
    </source>
</evidence>
<comment type="pathway">
    <text evidence="2 16">Amino-acid biosynthesis; L-methionine biosynthesis via de novo pathway; L-homoserine from L-aspartate: step 1/3.</text>
</comment>
<evidence type="ECO:0000256" key="5">
    <source>
        <dbReference type="ARBA" id="ARBA00013059"/>
    </source>
</evidence>
<dbReference type="PROSITE" id="PS51671">
    <property type="entry name" value="ACT"/>
    <property type="match status" value="2"/>
</dbReference>
<feature type="domain" description="ACT" evidence="17">
    <location>
        <begin position="267"/>
        <end position="346"/>
    </location>
</feature>
<keyword evidence="8 15" id="KW-0808">Transferase</keyword>
<feature type="binding site" evidence="14">
    <location>
        <begin position="173"/>
        <end position="174"/>
    </location>
    <ligand>
        <name>ATP</name>
        <dbReference type="ChEBI" id="CHEBI:30616"/>
    </ligand>
</feature>
<evidence type="ECO:0000259" key="17">
    <source>
        <dbReference type="PROSITE" id="PS51671"/>
    </source>
</evidence>
<evidence type="ECO:0000256" key="11">
    <source>
        <dbReference type="ARBA" id="ARBA00022840"/>
    </source>
</evidence>
<evidence type="ECO:0000256" key="6">
    <source>
        <dbReference type="ARBA" id="ARBA00016273"/>
    </source>
</evidence>
<evidence type="ECO:0000256" key="14">
    <source>
        <dbReference type="PIRSR" id="PIRSR000726-1"/>
    </source>
</evidence>
<reference evidence="18" key="1">
    <citation type="submission" date="2020-02" db="EMBL/GenBank/DDBJ databases">
        <authorList>
            <person name="Meier V. D."/>
        </authorList>
    </citation>
    <scope>NUCLEOTIDE SEQUENCE</scope>
    <source>
        <strain evidence="18">AVDCRST_MAG39</strain>
    </source>
</reference>
<name>A0A6J4SLL7_9SPHN</name>
<dbReference type="NCBIfam" id="TIGR00657">
    <property type="entry name" value="asp_kinases"/>
    <property type="match status" value="1"/>
</dbReference>
<dbReference type="PIRSF" id="PIRSF000726">
    <property type="entry name" value="Asp_kin"/>
    <property type="match status" value="1"/>
</dbReference>
<dbReference type="InterPro" id="IPR045865">
    <property type="entry name" value="ACT-like_dom_sf"/>
</dbReference>
<evidence type="ECO:0000256" key="16">
    <source>
        <dbReference type="RuleBase" id="RU004249"/>
    </source>
</evidence>
<dbReference type="GO" id="GO:0005829">
    <property type="term" value="C:cytosol"/>
    <property type="evidence" value="ECO:0007669"/>
    <property type="project" value="TreeGrafter"/>
</dbReference>
<feature type="domain" description="ACT" evidence="17">
    <location>
        <begin position="348"/>
        <end position="411"/>
    </location>
</feature>
<dbReference type="PANTHER" id="PTHR21499:SF3">
    <property type="entry name" value="ASPARTOKINASE"/>
    <property type="match status" value="1"/>
</dbReference>
<keyword evidence="10 15" id="KW-0418">Kinase</keyword>
<evidence type="ECO:0000256" key="12">
    <source>
        <dbReference type="ARBA" id="ARBA00023154"/>
    </source>
</evidence>
<dbReference type="Gene3D" id="3.40.1160.10">
    <property type="entry name" value="Acetylglutamate kinase-like"/>
    <property type="match status" value="1"/>
</dbReference>
<dbReference type="InterPro" id="IPR001341">
    <property type="entry name" value="Asp_kinase"/>
</dbReference>
<comment type="catalytic activity">
    <reaction evidence="13 15">
        <text>L-aspartate + ATP = 4-phospho-L-aspartate + ADP</text>
        <dbReference type="Rhea" id="RHEA:23776"/>
        <dbReference type="ChEBI" id="CHEBI:29991"/>
        <dbReference type="ChEBI" id="CHEBI:30616"/>
        <dbReference type="ChEBI" id="CHEBI:57535"/>
        <dbReference type="ChEBI" id="CHEBI:456216"/>
        <dbReference type="EC" id="2.7.2.4"/>
    </reaction>
</comment>
<feature type="binding site" evidence="14">
    <location>
        <position position="184"/>
    </location>
    <ligand>
        <name>ATP</name>
        <dbReference type="ChEBI" id="CHEBI:30616"/>
    </ligand>
</feature>
<evidence type="ECO:0000256" key="9">
    <source>
        <dbReference type="ARBA" id="ARBA00022741"/>
    </source>
</evidence>
<dbReference type="InterPro" id="IPR005260">
    <property type="entry name" value="Asp_kin_monofn"/>
</dbReference>
<dbReference type="InterPro" id="IPR001048">
    <property type="entry name" value="Asp/Glu/Uridylate_kinase"/>
</dbReference>
<evidence type="ECO:0000313" key="18">
    <source>
        <dbReference type="EMBL" id="CAA9502524.1"/>
    </source>
</evidence>
<feature type="binding site" evidence="14">
    <location>
        <position position="47"/>
    </location>
    <ligand>
        <name>substrate</name>
    </ligand>
</feature>
<keyword evidence="7 16" id="KW-0028">Amino-acid biosynthesis</keyword>
<proteinExistence type="inferred from homology"/>
<organism evidence="18">
    <name type="scientific">uncultured Sphingomonadaceae bacterium</name>
    <dbReference type="NCBI Taxonomy" id="169976"/>
    <lineage>
        <taxon>Bacteria</taxon>
        <taxon>Pseudomonadati</taxon>
        <taxon>Pseudomonadota</taxon>
        <taxon>Alphaproteobacteria</taxon>
        <taxon>Sphingomonadales</taxon>
        <taxon>Sphingomonadaceae</taxon>
        <taxon>environmental samples</taxon>
    </lineage>
</organism>
<feature type="binding site" evidence="14">
    <location>
        <begin position="209"/>
        <end position="210"/>
    </location>
    <ligand>
        <name>ATP</name>
        <dbReference type="ChEBI" id="CHEBI:30616"/>
    </ligand>
</feature>
<dbReference type="GO" id="GO:0009088">
    <property type="term" value="P:threonine biosynthetic process"/>
    <property type="evidence" value="ECO:0007669"/>
    <property type="project" value="UniProtKB-UniPathway"/>
</dbReference>
<dbReference type="NCBIfam" id="NF005155">
    <property type="entry name" value="PRK06635.1-4"/>
    <property type="match status" value="1"/>
</dbReference>
<feature type="binding site" evidence="14">
    <location>
        <position position="179"/>
    </location>
    <ligand>
        <name>ATP</name>
        <dbReference type="ChEBI" id="CHEBI:30616"/>
    </ligand>
</feature>
<evidence type="ECO:0000256" key="8">
    <source>
        <dbReference type="ARBA" id="ARBA00022679"/>
    </source>
</evidence>
<keyword evidence="9 14" id="KW-0547">Nucleotide-binding</keyword>
<dbReference type="CDD" id="cd04923">
    <property type="entry name" value="ACT_AK-LysC-DapG-like_2"/>
    <property type="match status" value="1"/>
</dbReference>
<dbReference type="GO" id="GO:0009090">
    <property type="term" value="P:homoserine biosynthetic process"/>
    <property type="evidence" value="ECO:0007669"/>
    <property type="project" value="TreeGrafter"/>
</dbReference>
<comment type="pathway">
    <text evidence="3 16">Amino-acid biosynthesis; L-threonine biosynthesis; L-threonine from L-aspartate: step 1/5.</text>
</comment>
<dbReference type="SUPFAM" id="SSF55021">
    <property type="entry name" value="ACT-like"/>
    <property type="match status" value="2"/>
</dbReference>
<dbReference type="EMBL" id="CADCVW010000059">
    <property type="protein sequence ID" value="CAA9502524.1"/>
    <property type="molecule type" value="Genomic_DNA"/>
</dbReference>
<dbReference type="CDD" id="cd04261">
    <property type="entry name" value="AAK_AKii-LysC-BS"/>
    <property type="match status" value="1"/>
</dbReference>